<accession>A0A2W5HNZ1</accession>
<evidence type="ECO:0000256" key="1">
    <source>
        <dbReference type="SAM" id="Phobius"/>
    </source>
</evidence>
<keyword evidence="1" id="KW-1133">Transmembrane helix</keyword>
<comment type="caution">
    <text evidence="2">The sequence shown here is derived from an EMBL/GenBank/DDBJ whole genome shotgun (WGS) entry which is preliminary data.</text>
</comment>
<reference evidence="2 3" key="1">
    <citation type="submission" date="2017-08" db="EMBL/GenBank/DDBJ databases">
        <title>Infants hospitalized years apart are colonized by the same room-sourced microbial strains.</title>
        <authorList>
            <person name="Brooks B."/>
            <person name="Olm M.R."/>
            <person name="Firek B.A."/>
            <person name="Baker R."/>
            <person name="Thomas B.C."/>
            <person name="Morowitz M.J."/>
            <person name="Banfield J.F."/>
        </authorList>
    </citation>
    <scope>NUCLEOTIDE SEQUENCE [LARGE SCALE GENOMIC DNA]</scope>
    <source>
        <strain evidence="2">S2_006_000_R2_64</strain>
    </source>
</reference>
<dbReference type="EMBL" id="QFOT01000066">
    <property type="protein sequence ID" value="PZP55499.1"/>
    <property type="molecule type" value="Genomic_DNA"/>
</dbReference>
<proteinExistence type="predicted"/>
<keyword evidence="1" id="KW-0812">Transmembrane</keyword>
<organism evidence="2 3">
    <name type="scientific">Micavibrio aeruginosavorus</name>
    <dbReference type="NCBI Taxonomy" id="349221"/>
    <lineage>
        <taxon>Bacteria</taxon>
        <taxon>Pseudomonadati</taxon>
        <taxon>Bdellovibrionota</taxon>
        <taxon>Bdellovibrionia</taxon>
        <taxon>Bdellovibrionales</taxon>
        <taxon>Pseudobdellovibrionaceae</taxon>
        <taxon>Micavibrio</taxon>
    </lineage>
</organism>
<gene>
    <name evidence="2" type="ORF">DI586_06665</name>
</gene>
<sequence>MNLKNQTPNQNLLRLFNLKILTLNILNPFYIAGMKAIDIIIFILFLPSAVFLGGFAYMSSRNLCEPGGPPVFCIGINWLADIVFIPIMILSAGAGMFFLCRRLQTDRF</sequence>
<dbReference type="AlphaFoldDB" id="A0A2W5HNZ1"/>
<dbReference type="Proteomes" id="UP000249739">
    <property type="component" value="Unassembled WGS sequence"/>
</dbReference>
<feature type="transmembrane region" description="Helical" evidence="1">
    <location>
        <begin position="39"/>
        <end position="58"/>
    </location>
</feature>
<feature type="transmembrane region" description="Helical" evidence="1">
    <location>
        <begin position="78"/>
        <end position="100"/>
    </location>
</feature>
<keyword evidence="1" id="KW-0472">Membrane</keyword>
<evidence type="ECO:0000313" key="3">
    <source>
        <dbReference type="Proteomes" id="UP000249739"/>
    </source>
</evidence>
<name>A0A2W5HNZ1_9BACT</name>
<evidence type="ECO:0000313" key="2">
    <source>
        <dbReference type="EMBL" id="PZP55499.1"/>
    </source>
</evidence>
<protein>
    <submittedName>
        <fullName evidence="2">Uncharacterized protein</fullName>
    </submittedName>
</protein>